<keyword evidence="3" id="KW-1185">Reference proteome</keyword>
<comment type="caution">
    <text evidence="2">The sequence shown here is derived from an EMBL/GenBank/DDBJ whole genome shotgun (WGS) entry which is preliminary data.</text>
</comment>
<dbReference type="Proteomes" id="UP001165083">
    <property type="component" value="Unassembled WGS sequence"/>
</dbReference>
<reference evidence="2" key="1">
    <citation type="submission" date="2023-04" db="EMBL/GenBank/DDBJ databases">
        <title>Phytophthora lilii NBRC 32176.</title>
        <authorList>
            <person name="Ichikawa N."/>
            <person name="Sato H."/>
            <person name="Tonouchi N."/>
        </authorList>
    </citation>
    <scope>NUCLEOTIDE SEQUENCE</scope>
    <source>
        <strain evidence="2">NBRC 32176</strain>
    </source>
</reference>
<feature type="chain" id="PRO_5040993110" evidence="1">
    <location>
        <begin position="26"/>
        <end position="240"/>
    </location>
</feature>
<evidence type="ECO:0000256" key="1">
    <source>
        <dbReference type="SAM" id="SignalP"/>
    </source>
</evidence>
<keyword evidence="1" id="KW-0732">Signal</keyword>
<accession>A0A9W6WQB5</accession>
<proteinExistence type="predicted"/>
<organism evidence="2 3">
    <name type="scientific">Phytophthora lilii</name>
    <dbReference type="NCBI Taxonomy" id="2077276"/>
    <lineage>
        <taxon>Eukaryota</taxon>
        <taxon>Sar</taxon>
        <taxon>Stramenopiles</taxon>
        <taxon>Oomycota</taxon>
        <taxon>Peronosporomycetes</taxon>
        <taxon>Peronosporales</taxon>
        <taxon>Peronosporaceae</taxon>
        <taxon>Phytophthora</taxon>
    </lineage>
</organism>
<protein>
    <submittedName>
        <fullName evidence="2">Unnamed protein product</fullName>
    </submittedName>
</protein>
<evidence type="ECO:0000313" key="3">
    <source>
        <dbReference type="Proteomes" id="UP001165083"/>
    </source>
</evidence>
<name>A0A9W6WQB5_9STRA</name>
<gene>
    <name evidence="2" type="ORF">Plil01_000912600</name>
</gene>
<dbReference type="AlphaFoldDB" id="A0A9W6WQB5"/>
<evidence type="ECO:0000313" key="2">
    <source>
        <dbReference type="EMBL" id="GMF22761.1"/>
    </source>
</evidence>
<dbReference type="EMBL" id="BSXW01000450">
    <property type="protein sequence ID" value="GMF22761.1"/>
    <property type="molecule type" value="Genomic_DNA"/>
</dbReference>
<sequence>MSIQLKLCSVPSVLVHLLAVGVVLPDNHVRVVRHRGHQRALRAERDPPHRRRVSRQRLLAVPVILILRPDADSVVVAGRHEQIFGRVPGHELDVLRVSVQHGDALEVGVGVGLPDPDALVATARGQVGSRGAPGHALDLALVSFKTGDDLVRAALLLPDDSGAVETHGRQVAAVRGPGIASQVAKPVSRPFSILRIGNRPYAPLAGSDGASLRVFQDADALPRATAGGSGPQSNGAVSAA</sequence>
<feature type="signal peptide" evidence="1">
    <location>
        <begin position="1"/>
        <end position="25"/>
    </location>
</feature>